<keyword evidence="4" id="KW-1185">Reference proteome</keyword>
<protein>
    <submittedName>
        <fullName evidence="3">Uncharacterized protein</fullName>
    </submittedName>
</protein>
<dbReference type="Proteomes" id="UP001365542">
    <property type="component" value="Unassembled WGS sequence"/>
</dbReference>
<feature type="compositionally biased region" description="Polar residues" evidence="1">
    <location>
        <begin position="84"/>
        <end position="95"/>
    </location>
</feature>
<feature type="region of interest" description="Disordered" evidence="1">
    <location>
        <begin position="1"/>
        <end position="95"/>
    </location>
</feature>
<feature type="compositionally biased region" description="Polar residues" evidence="1">
    <location>
        <begin position="407"/>
        <end position="436"/>
    </location>
</feature>
<dbReference type="EMBL" id="JAVHJO010000001">
    <property type="protein sequence ID" value="KAK6543497.1"/>
    <property type="molecule type" value="Genomic_DNA"/>
</dbReference>
<evidence type="ECO:0000313" key="4">
    <source>
        <dbReference type="Proteomes" id="UP001365542"/>
    </source>
</evidence>
<feature type="region of interest" description="Disordered" evidence="1">
    <location>
        <begin position="407"/>
        <end position="459"/>
    </location>
</feature>
<accession>A0AAV9XN10</accession>
<evidence type="ECO:0000313" key="3">
    <source>
        <dbReference type="EMBL" id="KAK6543497.1"/>
    </source>
</evidence>
<keyword evidence="2" id="KW-0472">Membrane</keyword>
<feature type="compositionally biased region" description="Polar residues" evidence="1">
    <location>
        <begin position="329"/>
        <end position="352"/>
    </location>
</feature>
<feature type="transmembrane region" description="Helical" evidence="2">
    <location>
        <begin position="494"/>
        <end position="518"/>
    </location>
</feature>
<evidence type="ECO:0000256" key="1">
    <source>
        <dbReference type="SAM" id="MobiDB-lite"/>
    </source>
</evidence>
<keyword evidence="2" id="KW-1133">Transmembrane helix</keyword>
<name>A0AAV9XN10_9PEZI</name>
<proteinExistence type="predicted"/>
<feature type="region of interest" description="Disordered" evidence="1">
    <location>
        <begin position="239"/>
        <end position="317"/>
    </location>
</feature>
<organism evidence="3 4">
    <name type="scientific">Orbilia ellipsospora</name>
    <dbReference type="NCBI Taxonomy" id="2528407"/>
    <lineage>
        <taxon>Eukaryota</taxon>
        <taxon>Fungi</taxon>
        <taxon>Dikarya</taxon>
        <taxon>Ascomycota</taxon>
        <taxon>Pezizomycotina</taxon>
        <taxon>Orbiliomycetes</taxon>
        <taxon>Orbiliales</taxon>
        <taxon>Orbiliaceae</taxon>
        <taxon>Orbilia</taxon>
    </lineage>
</organism>
<feature type="compositionally biased region" description="Basic and acidic residues" evidence="1">
    <location>
        <begin position="440"/>
        <end position="459"/>
    </location>
</feature>
<reference evidence="3 4" key="1">
    <citation type="submission" date="2019-10" db="EMBL/GenBank/DDBJ databases">
        <authorList>
            <person name="Palmer J.M."/>
        </authorList>
    </citation>
    <scope>NUCLEOTIDE SEQUENCE [LARGE SCALE GENOMIC DNA]</scope>
    <source>
        <strain evidence="3 4">TWF694</strain>
    </source>
</reference>
<dbReference type="AlphaFoldDB" id="A0AAV9XN10"/>
<sequence length="526" mass="60215">MNPWTPINNKTCGTRPNSERKVERVQNSTTTENMSQQKGKTVARFEGLEIEEESFSDSSNDTESSTDFEDDAKDETFRGAKPARTSSYELRSSRRSNIVTHENPKLAIDKTGISSASSSLQKFKIVWQKPRSYAYGYVLEEDMPEYLEVTPDQLQTIKAGFRQMLLREAIFVENAERLQSLNWAVKDEMCKVAMRYLPLNNEEIMTRLRVVSQKDVKGWTLWRLIMGLQKELISGTWSPDPNGELADQPKHPRPVLSKSNGVGNNSPASRFRTTYARFKNGDGVEADEVKTDSDANTDEEDTLDDVIPNRRRMRVPPPTLQACTRFEYHSSQSVTQDSPPFSPSRRSQTQETGFFHSRKSSLTNRSKSSYRLREYSDDFGKELIDNSGEERAKSCSARSQSLARELQFKSSDQRGPNFRNRTFQVPRESSNKLQRSTPRRQVEFSKNDNEREQFDDRHDHHNRRAASHPLLRNIEQQQVQPCAPGQELGGIPHWVVSGFQVGVILLWIAVLGLFLLTFSMLRLKTT</sequence>
<feature type="compositionally biased region" description="Basic and acidic residues" evidence="1">
    <location>
        <begin position="279"/>
        <end position="293"/>
    </location>
</feature>
<feature type="region of interest" description="Disordered" evidence="1">
    <location>
        <begin position="329"/>
        <end position="368"/>
    </location>
</feature>
<feature type="compositionally biased region" description="Polar residues" evidence="1">
    <location>
        <begin position="25"/>
        <end position="39"/>
    </location>
</feature>
<feature type="compositionally biased region" description="Acidic residues" evidence="1">
    <location>
        <begin position="295"/>
        <end position="304"/>
    </location>
</feature>
<comment type="caution">
    <text evidence="3">The sequence shown here is derived from an EMBL/GenBank/DDBJ whole genome shotgun (WGS) entry which is preliminary data.</text>
</comment>
<feature type="compositionally biased region" description="Polar residues" evidence="1">
    <location>
        <begin position="257"/>
        <end position="272"/>
    </location>
</feature>
<feature type="compositionally biased region" description="Polar residues" evidence="1">
    <location>
        <begin position="1"/>
        <end position="16"/>
    </location>
</feature>
<gene>
    <name evidence="3" type="ORF">TWF694_000243</name>
</gene>
<feature type="compositionally biased region" description="Acidic residues" evidence="1">
    <location>
        <begin position="64"/>
        <end position="73"/>
    </location>
</feature>
<keyword evidence="2" id="KW-0812">Transmembrane</keyword>
<evidence type="ECO:0000256" key="2">
    <source>
        <dbReference type="SAM" id="Phobius"/>
    </source>
</evidence>